<evidence type="ECO:0000256" key="1">
    <source>
        <dbReference type="SAM" id="MobiDB-lite"/>
    </source>
</evidence>
<feature type="compositionally biased region" description="Basic and acidic residues" evidence="1">
    <location>
        <begin position="30"/>
        <end position="41"/>
    </location>
</feature>
<dbReference type="AlphaFoldDB" id="A0AAD7G119"/>
<feature type="region of interest" description="Disordered" evidence="1">
    <location>
        <begin position="1"/>
        <end position="41"/>
    </location>
</feature>
<gene>
    <name evidence="2" type="ORF">B0H17DRAFT_385388</name>
</gene>
<dbReference type="EMBL" id="JARKIE010000320">
    <property type="protein sequence ID" value="KAJ7654737.1"/>
    <property type="molecule type" value="Genomic_DNA"/>
</dbReference>
<comment type="caution">
    <text evidence="2">The sequence shown here is derived from an EMBL/GenBank/DDBJ whole genome shotgun (WGS) entry which is preliminary data.</text>
</comment>
<proteinExistence type="predicted"/>
<sequence length="210" mass="23905">MAGAQEGRGRGERGRGRGATTQGRAMMRRRNLEEEGLEEGKPFREAPQTTIHLRVFPTPEQTRPQRRHLLNILSAQISEHPSILALSETTPFYDPNESGEEMDGAESRRLLVHGTRSSSLRNLRYWGINPPWRPNTCAEGPAFFTTNNPELAYLHALFVQPRLFTADPVVFLFFKIFPPILHGLRELPSPPGFFSHLWLEASTDAKRRKH</sequence>
<evidence type="ECO:0000313" key="2">
    <source>
        <dbReference type="EMBL" id="KAJ7654737.1"/>
    </source>
</evidence>
<reference evidence="2" key="1">
    <citation type="submission" date="2023-03" db="EMBL/GenBank/DDBJ databases">
        <title>Massive genome expansion in bonnet fungi (Mycena s.s.) driven by repeated elements and novel gene families across ecological guilds.</title>
        <authorList>
            <consortium name="Lawrence Berkeley National Laboratory"/>
            <person name="Harder C.B."/>
            <person name="Miyauchi S."/>
            <person name="Viragh M."/>
            <person name="Kuo A."/>
            <person name="Thoen E."/>
            <person name="Andreopoulos B."/>
            <person name="Lu D."/>
            <person name="Skrede I."/>
            <person name="Drula E."/>
            <person name="Henrissat B."/>
            <person name="Morin E."/>
            <person name="Kohler A."/>
            <person name="Barry K."/>
            <person name="LaButti K."/>
            <person name="Morin E."/>
            <person name="Salamov A."/>
            <person name="Lipzen A."/>
            <person name="Mereny Z."/>
            <person name="Hegedus B."/>
            <person name="Baldrian P."/>
            <person name="Stursova M."/>
            <person name="Weitz H."/>
            <person name="Taylor A."/>
            <person name="Grigoriev I.V."/>
            <person name="Nagy L.G."/>
            <person name="Martin F."/>
            <person name="Kauserud H."/>
        </authorList>
    </citation>
    <scope>NUCLEOTIDE SEQUENCE</scope>
    <source>
        <strain evidence="2">CBHHK067</strain>
    </source>
</reference>
<name>A0AAD7G119_MYCRO</name>
<organism evidence="2 3">
    <name type="scientific">Mycena rosella</name>
    <name type="common">Pink bonnet</name>
    <name type="synonym">Agaricus rosellus</name>
    <dbReference type="NCBI Taxonomy" id="1033263"/>
    <lineage>
        <taxon>Eukaryota</taxon>
        <taxon>Fungi</taxon>
        <taxon>Dikarya</taxon>
        <taxon>Basidiomycota</taxon>
        <taxon>Agaricomycotina</taxon>
        <taxon>Agaricomycetes</taxon>
        <taxon>Agaricomycetidae</taxon>
        <taxon>Agaricales</taxon>
        <taxon>Marasmiineae</taxon>
        <taxon>Mycenaceae</taxon>
        <taxon>Mycena</taxon>
    </lineage>
</organism>
<keyword evidence="3" id="KW-1185">Reference proteome</keyword>
<protein>
    <submittedName>
        <fullName evidence="2">Uncharacterized protein</fullName>
    </submittedName>
</protein>
<dbReference type="Proteomes" id="UP001221757">
    <property type="component" value="Unassembled WGS sequence"/>
</dbReference>
<accession>A0AAD7G119</accession>
<evidence type="ECO:0000313" key="3">
    <source>
        <dbReference type="Proteomes" id="UP001221757"/>
    </source>
</evidence>